<dbReference type="PANTHER" id="PTHR42745:SF1">
    <property type="entry name" value="ARABINOSE 5-PHOSPHATE ISOMERASE KDSD"/>
    <property type="match status" value="1"/>
</dbReference>
<dbReference type="InterPro" id="IPR004800">
    <property type="entry name" value="KdsD/KpsF-type"/>
</dbReference>
<dbReference type="CDD" id="cd05014">
    <property type="entry name" value="SIS_Kpsf"/>
    <property type="match status" value="1"/>
</dbReference>
<dbReference type="Pfam" id="PF01380">
    <property type="entry name" value="SIS"/>
    <property type="match status" value="1"/>
</dbReference>
<dbReference type="PROSITE" id="PS51464">
    <property type="entry name" value="SIS"/>
    <property type="match status" value="1"/>
</dbReference>
<feature type="site" description="Catalytically relevant" evidence="6">
    <location>
        <position position="110"/>
    </location>
</feature>
<dbReference type="CDD" id="cd04604">
    <property type="entry name" value="CBS_pair_SIS_assoc"/>
    <property type="match status" value="1"/>
</dbReference>
<comment type="similarity">
    <text evidence="1 4">Belongs to the SIS family. GutQ/KpsF subfamily.</text>
</comment>
<keyword evidence="5" id="KW-0862">Zinc</keyword>
<dbReference type="HOGENOM" id="CLU_040681_13_1_5"/>
<accession>F9Y831</accession>
<dbReference type="SUPFAM" id="SSF53697">
    <property type="entry name" value="SIS domain"/>
    <property type="match status" value="1"/>
</dbReference>
<dbReference type="Pfam" id="PF00571">
    <property type="entry name" value="CBS"/>
    <property type="match status" value="2"/>
</dbReference>
<dbReference type="InterPro" id="IPR001347">
    <property type="entry name" value="SIS_dom"/>
</dbReference>
<organism evidence="10 11">
    <name type="scientific">Ketogulonicigenium vulgare (strain WSH-001)</name>
    <dbReference type="NCBI Taxonomy" id="759362"/>
    <lineage>
        <taxon>Bacteria</taxon>
        <taxon>Pseudomonadati</taxon>
        <taxon>Pseudomonadota</taxon>
        <taxon>Alphaproteobacteria</taxon>
        <taxon>Rhodobacterales</taxon>
        <taxon>Roseobacteraceae</taxon>
        <taxon>Ketogulonicigenium</taxon>
    </lineage>
</organism>
<gene>
    <name evidence="10" type="primary">kdsD</name>
    <name evidence="10" type="ordered locus">KVU_1317</name>
</gene>
<feature type="site" description="Catalytically relevant" evidence="6">
    <location>
        <position position="151"/>
    </location>
</feature>
<dbReference type="PANTHER" id="PTHR42745">
    <property type="match status" value="1"/>
</dbReference>
<dbReference type="InterPro" id="IPR046342">
    <property type="entry name" value="CBS_dom_sf"/>
</dbReference>
<dbReference type="Proteomes" id="UP000000692">
    <property type="component" value="Chromosome"/>
</dbReference>
<evidence type="ECO:0000313" key="11">
    <source>
        <dbReference type="Proteomes" id="UP000000692"/>
    </source>
</evidence>
<evidence type="ECO:0000256" key="2">
    <source>
        <dbReference type="ARBA" id="ARBA00022737"/>
    </source>
</evidence>
<feature type="site" description="Catalytically relevant" evidence="6">
    <location>
        <position position="58"/>
    </location>
</feature>
<sequence>MTADGKMNASYIATGQHVLRLEGEALLTLAEAMPDDFSAAVDLILGLKGRVIVSGMGKSGHVGRKIAATLASTGTPAFFVHPAEASHGDLGMVTAQDLCIMISNSGETSELSDLIAHCVRFGVPIIGISKQPDSTLMRAATLRLTFPDLPEACSIGLAPTTSTTLSLGLGDALAISLMEARAFQPENFRTYHPGGKLGARLATAAQLMHAGDEVPLVREDTPMAEVILSMTSHGFGVAGVVDAQGALCGVISDGDLRRHMSTLMAQRAIDVATKNPIAIGADKLAVDILATMNQYKISAIFVIDSAQAPIGIVHLHDCLRAGVA</sequence>
<reference evidence="10 11" key="1">
    <citation type="journal article" date="2011" name="J. Bacteriol.">
        <title>Complete genome sequence of the industrial strain Ketogulonicigenium vulgare WSH-001.</title>
        <authorList>
            <person name="Liu L."/>
            <person name="Li Y."/>
            <person name="Zhang J."/>
            <person name="Zhou Z."/>
            <person name="Liu J."/>
            <person name="Li X."/>
            <person name="Zhou J."/>
            <person name="Du G."/>
            <person name="Wang L."/>
            <person name="Chen J."/>
        </authorList>
    </citation>
    <scope>NUCLEOTIDE SEQUENCE [LARGE SCALE GENOMIC DNA]</scope>
    <source>
        <strain evidence="10 11">WSH-001</strain>
    </source>
</reference>
<dbReference type="GO" id="GO:0046872">
    <property type="term" value="F:metal ion binding"/>
    <property type="evidence" value="ECO:0007669"/>
    <property type="project" value="UniProtKB-KW"/>
</dbReference>
<evidence type="ECO:0000256" key="5">
    <source>
        <dbReference type="PIRSR" id="PIRSR004692-2"/>
    </source>
</evidence>
<dbReference type="PIRSF" id="PIRSF004692">
    <property type="entry name" value="KdsD_KpsF"/>
    <property type="match status" value="1"/>
</dbReference>
<dbReference type="RefSeq" id="WP_013384625.1">
    <property type="nucleotide sequence ID" value="NC_017384.1"/>
</dbReference>
<keyword evidence="3 7" id="KW-0129">CBS domain</keyword>
<dbReference type="FunFam" id="3.40.50.10490:FF:000011">
    <property type="entry name" value="Arabinose 5-phosphate isomerase"/>
    <property type="match status" value="1"/>
</dbReference>
<dbReference type="PROSITE" id="PS51371">
    <property type="entry name" value="CBS"/>
    <property type="match status" value="2"/>
</dbReference>
<feature type="site" description="Catalytically relevant" evidence="6">
    <location>
        <position position="192"/>
    </location>
</feature>
<evidence type="ECO:0000259" key="9">
    <source>
        <dbReference type="PROSITE" id="PS51464"/>
    </source>
</evidence>
<dbReference type="KEGG" id="kvl:KVU_1317"/>
<dbReference type="OrthoDB" id="9762536at2"/>
<feature type="domain" description="CBS" evidence="8">
    <location>
        <begin position="208"/>
        <end position="269"/>
    </location>
</feature>
<dbReference type="InterPro" id="IPR000644">
    <property type="entry name" value="CBS_dom"/>
</dbReference>
<evidence type="ECO:0000256" key="7">
    <source>
        <dbReference type="PROSITE-ProRule" id="PRU00703"/>
    </source>
</evidence>
<feature type="binding site" evidence="5">
    <location>
        <position position="81"/>
    </location>
    <ligand>
        <name>Zn(2+)</name>
        <dbReference type="ChEBI" id="CHEBI:29105"/>
    </ligand>
</feature>
<protein>
    <submittedName>
        <fullName evidence="10">Sugar isomerase, KpsF/GutQ family protein</fullName>
        <ecNumber evidence="10">5.3.1.13</ecNumber>
    </submittedName>
</protein>
<dbReference type="GO" id="GO:1901135">
    <property type="term" value="P:carbohydrate derivative metabolic process"/>
    <property type="evidence" value="ECO:0007669"/>
    <property type="project" value="InterPro"/>
</dbReference>
<evidence type="ECO:0000259" key="8">
    <source>
        <dbReference type="PROSITE" id="PS51371"/>
    </source>
</evidence>
<dbReference type="GO" id="GO:0019146">
    <property type="term" value="F:arabinose-5-phosphate isomerase activity"/>
    <property type="evidence" value="ECO:0007669"/>
    <property type="project" value="UniProtKB-EC"/>
</dbReference>
<dbReference type="eggNOG" id="COG0794">
    <property type="taxonomic scope" value="Bacteria"/>
</dbReference>
<dbReference type="GO" id="GO:0097367">
    <property type="term" value="F:carbohydrate derivative binding"/>
    <property type="evidence" value="ECO:0007669"/>
    <property type="project" value="InterPro"/>
</dbReference>
<keyword evidence="5" id="KW-0479">Metal-binding</keyword>
<evidence type="ECO:0000256" key="3">
    <source>
        <dbReference type="ARBA" id="ARBA00023122"/>
    </source>
</evidence>
<dbReference type="InterPro" id="IPR046348">
    <property type="entry name" value="SIS_dom_sf"/>
</dbReference>
<feature type="domain" description="SIS" evidence="9">
    <location>
        <begin position="40"/>
        <end position="183"/>
    </location>
</feature>
<keyword evidence="10" id="KW-0413">Isomerase</keyword>
<evidence type="ECO:0000256" key="4">
    <source>
        <dbReference type="PIRNR" id="PIRNR004692"/>
    </source>
</evidence>
<dbReference type="PATRIC" id="fig|759362.5.peg.1361"/>
<dbReference type="Gene3D" id="3.10.580.10">
    <property type="entry name" value="CBS-domain"/>
    <property type="match status" value="1"/>
</dbReference>
<dbReference type="EMBL" id="CP002018">
    <property type="protein sequence ID" value="AEM41157.1"/>
    <property type="molecule type" value="Genomic_DNA"/>
</dbReference>
<dbReference type="InterPro" id="IPR050986">
    <property type="entry name" value="GutQ/KpsF_isomerases"/>
</dbReference>
<keyword evidence="11" id="KW-1185">Reference proteome</keyword>
<dbReference type="SMART" id="SM00116">
    <property type="entry name" value="CBS"/>
    <property type="match status" value="2"/>
</dbReference>
<proteinExistence type="inferred from homology"/>
<evidence type="ECO:0000313" key="10">
    <source>
        <dbReference type="EMBL" id="AEM41157.1"/>
    </source>
</evidence>
<evidence type="ECO:0000256" key="6">
    <source>
        <dbReference type="PIRSR" id="PIRSR004692-3"/>
    </source>
</evidence>
<dbReference type="GO" id="GO:0005975">
    <property type="term" value="P:carbohydrate metabolic process"/>
    <property type="evidence" value="ECO:0007669"/>
    <property type="project" value="InterPro"/>
</dbReference>
<keyword evidence="2" id="KW-0677">Repeat</keyword>
<dbReference type="AlphaFoldDB" id="F9Y831"/>
<name>F9Y831_KETVW</name>
<dbReference type="Gene3D" id="3.40.50.10490">
    <property type="entry name" value="Glucose-6-phosphate isomerase like protein, domain 1"/>
    <property type="match status" value="1"/>
</dbReference>
<dbReference type="eggNOG" id="COG0517">
    <property type="taxonomic scope" value="Bacteria"/>
</dbReference>
<dbReference type="NCBIfam" id="TIGR00393">
    <property type="entry name" value="kpsF"/>
    <property type="match status" value="1"/>
</dbReference>
<dbReference type="EC" id="5.3.1.13" evidence="10"/>
<evidence type="ECO:0000256" key="1">
    <source>
        <dbReference type="ARBA" id="ARBA00008165"/>
    </source>
</evidence>
<feature type="domain" description="CBS" evidence="8">
    <location>
        <begin position="272"/>
        <end position="324"/>
    </location>
</feature>
<dbReference type="InterPro" id="IPR035474">
    <property type="entry name" value="SIS_Kpsf"/>
</dbReference>